<dbReference type="AlphaFoldDB" id="A0A0G1DP16"/>
<proteinExistence type="predicted"/>
<evidence type="ECO:0000313" key="1">
    <source>
        <dbReference type="EMBL" id="KKS72551.1"/>
    </source>
</evidence>
<protein>
    <recommendedName>
        <fullName evidence="3">Polysaccharide deacetylase</fullName>
    </recommendedName>
</protein>
<name>A0A0G1DP16_9BACT</name>
<comment type="caution">
    <text evidence="1">The sequence shown here is derived from an EMBL/GenBank/DDBJ whole genome shotgun (WGS) entry which is preliminary data.</text>
</comment>
<reference evidence="1 2" key="1">
    <citation type="journal article" date="2015" name="Nature">
        <title>rRNA introns, odd ribosomes, and small enigmatic genomes across a large radiation of phyla.</title>
        <authorList>
            <person name="Brown C.T."/>
            <person name="Hug L.A."/>
            <person name="Thomas B.C."/>
            <person name="Sharon I."/>
            <person name="Castelle C.J."/>
            <person name="Singh A."/>
            <person name="Wilkins M.J."/>
            <person name="Williams K.H."/>
            <person name="Banfield J.F."/>
        </authorList>
    </citation>
    <scope>NUCLEOTIDE SEQUENCE [LARGE SCALE GENOMIC DNA]</scope>
</reference>
<dbReference type="InterPro" id="IPR011330">
    <property type="entry name" value="Glyco_hydro/deAcase_b/a-brl"/>
</dbReference>
<organism evidence="1 2">
    <name type="scientific">Candidatus Magasanikbacteria bacterium GW2011_GWE2_42_7</name>
    <dbReference type="NCBI Taxonomy" id="1619052"/>
    <lineage>
        <taxon>Bacteria</taxon>
        <taxon>Candidatus Magasanikiibacteriota</taxon>
    </lineage>
</organism>
<evidence type="ECO:0008006" key="3">
    <source>
        <dbReference type="Google" id="ProtNLM"/>
    </source>
</evidence>
<evidence type="ECO:0000313" key="2">
    <source>
        <dbReference type="Proteomes" id="UP000033867"/>
    </source>
</evidence>
<dbReference type="InterPro" id="IPR018763">
    <property type="entry name" value="DUF2334"/>
</dbReference>
<dbReference type="SUPFAM" id="SSF88713">
    <property type="entry name" value="Glycoside hydrolase/deacetylase"/>
    <property type="match status" value="1"/>
</dbReference>
<dbReference type="Gene3D" id="3.20.20.370">
    <property type="entry name" value="Glycoside hydrolase/deacetylase"/>
    <property type="match status" value="1"/>
</dbReference>
<dbReference type="GO" id="GO:0005975">
    <property type="term" value="P:carbohydrate metabolic process"/>
    <property type="evidence" value="ECO:0007669"/>
    <property type="project" value="InterPro"/>
</dbReference>
<sequence>MIAFRIDDIGASSKWYNQHGKKTFRFRGIPYFYFPFANVWFFKRMWPFRKWARYNELTSDEWQAILQMLKHHRIVPIVAITATWVEQDGTLTPFPDKFPEEAAILKDAADKGDIFIANHGLTHCVIGKHLPSFWHSNREFHREFYPKFDQSYHTEHIQKSQKILEEFFARPVEILVPPGNIWSIKTYYAMQGTNLKKVICNQYMQDSNEKLTDIQFIHDGENMFYFHDMELKRYGLTWLNKQIVNFYG</sequence>
<accession>A0A0G1DP16</accession>
<gene>
    <name evidence="1" type="ORF">UV42_C0007G0003</name>
</gene>
<dbReference type="Proteomes" id="UP000033867">
    <property type="component" value="Unassembled WGS sequence"/>
</dbReference>
<dbReference type="Pfam" id="PF10096">
    <property type="entry name" value="DUF2334"/>
    <property type="match status" value="1"/>
</dbReference>
<dbReference type="GO" id="GO:0016810">
    <property type="term" value="F:hydrolase activity, acting on carbon-nitrogen (but not peptide) bonds"/>
    <property type="evidence" value="ECO:0007669"/>
    <property type="project" value="InterPro"/>
</dbReference>
<dbReference type="EMBL" id="LCEK01000007">
    <property type="protein sequence ID" value="KKS72551.1"/>
    <property type="molecule type" value="Genomic_DNA"/>
</dbReference>